<dbReference type="InterPro" id="IPR020046">
    <property type="entry name" value="5-3_exonucl_a-hlix_arch_N"/>
</dbReference>
<dbReference type="SUPFAM" id="SSF56672">
    <property type="entry name" value="DNA/RNA polymerases"/>
    <property type="match status" value="1"/>
</dbReference>
<dbReference type="PANTHER" id="PTHR10133:SF27">
    <property type="entry name" value="DNA POLYMERASE NU"/>
    <property type="match status" value="1"/>
</dbReference>
<dbReference type="GO" id="GO:0003887">
    <property type="term" value="F:DNA-directed DNA polymerase activity"/>
    <property type="evidence" value="ECO:0007669"/>
    <property type="project" value="UniProtKB-KW"/>
</dbReference>
<comment type="catalytic activity">
    <reaction evidence="11">
        <text>DNA(n) + a 2'-deoxyribonucleoside 5'-triphosphate = DNA(n+1) + diphosphate</text>
        <dbReference type="Rhea" id="RHEA:22508"/>
        <dbReference type="Rhea" id="RHEA-COMP:17339"/>
        <dbReference type="Rhea" id="RHEA-COMP:17340"/>
        <dbReference type="ChEBI" id="CHEBI:33019"/>
        <dbReference type="ChEBI" id="CHEBI:61560"/>
        <dbReference type="ChEBI" id="CHEBI:173112"/>
        <dbReference type="EC" id="2.7.7.7"/>
    </reaction>
</comment>
<reference evidence="15 16" key="2">
    <citation type="journal article" date="2010" name="Stand. Genomic Sci.">
        <title>Complete genome sequence of Desulfohalobium retbaense type strain (HR(100)).</title>
        <authorList>
            <person name="Spring S."/>
            <person name="Nolan M."/>
            <person name="Lapidus A."/>
            <person name="Glavina Del Rio T."/>
            <person name="Copeland A."/>
            <person name="Tice H."/>
            <person name="Cheng J.F."/>
            <person name="Lucas S."/>
            <person name="Land M."/>
            <person name="Chen F."/>
            <person name="Bruce D."/>
            <person name="Goodwin L."/>
            <person name="Pitluck S."/>
            <person name="Ivanova N."/>
            <person name="Mavromatis K."/>
            <person name="Mikhailova N."/>
            <person name="Pati A."/>
            <person name="Chen A."/>
            <person name="Palaniappan K."/>
            <person name="Hauser L."/>
            <person name="Chang Y.J."/>
            <person name="Jeffries C.D."/>
            <person name="Munk C."/>
            <person name="Kiss H."/>
            <person name="Chain P."/>
            <person name="Han C."/>
            <person name="Brettin T."/>
            <person name="Detter J.C."/>
            <person name="Schuler E."/>
            <person name="Goker M."/>
            <person name="Rohde M."/>
            <person name="Bristow J."/>
            <person name="Eisen J.A."/>
            <person name="Markowitz V."/>
            <person name="Hugenholtz P."/>
            <person name="Kyrpides N.C."/>
            <person name="Klenk H.P."/>
        </authorList>
    </citation>
    <scope>NUCLEOTIDE SEQUENCE [LARGE SCALE GENOMIC DNA]</scope>
    <source>
        <strain evidence="15 16">DSM 5692</strain>
    </source>
</reference>
<dbReference type="Pfam" id="PF01367">
    <property type="entry name" value="5_3_exonuc"/>
    <property type="match status" value="1"/>
</dbReference>
<evidence type="ECO:0000256" key="1">
    <source>
        <dbReference type="ARBA" id="ARBA00007705"/>
    </source>
</evidence>
<organism evidence="15 16">
    <name type="scientific">Desulfohalobium retbaense (strain ATCC 49708 / DSM 5692 / JCM 16813 / HR100)</name>
    <dbReference type="NCBI Taxonomy" id="485915"/>
    <lineage>
        <taxon>Bacteria</taxon>
        <taxon>Pseudomonadati</taxon>
        <taxon>Thermodesulfobacteriota</taxon>
        <taxon>Desulfovibrionia</taxon>
        <taxon>Desulfovibrionales</taxon>
        <taxon>Desulfohalobiaceae</taxon>
        <taxon>Desulfohalobium</taxon>
    </lineage>
</organism>
<dbReference type="FunFam" id="1.20.1060.10:FF:000001">
    <property type="entry name" value="DNA polymerase I"/>
    <property type="match status" value="1"/>
</dbReference>
<evidence type="ECO:0000256" key="4">
    <source>
        <dbReference type="ARBA" id="ARBA00022679"/>
    </source>
</evidence>
<dbReference type="NCBIfam" id="NF004397">
    <property type="entry name" value="PRK05755.1"/>
    <property type="match status" value="1"/>
</dbReference>
<protein>
    <recommendedName>
        <fullName evidence="3">DNA polymerase I</fullName>
        <ecNumber evidence="2">2.7.7.7</ecNumber>
    </recommendedName>
</protein>
<evidence type="ECO:0000256" key="10">
    <source>
        <dbReference type="ARBA" id="ARBA00023204"/>
    </source>
</evidence>
<dbReference type="CDD" id="cd09859">
    <property type="entry name" value="PIN_53EXO"/>
    <property type="match status" value="1"/>
</dbReference>
<proteinExistence type="inferred from homology"/>
<dbReference type="eggNOG" id="COG0749">
    <property type="taxonomic scope" value="Bacteria"/>
</dbReference>
<dbReference type="SUPFAM" id="SSF88723">
    <property type="entry name" value="PIN domain-like"/>
    <property type="match status" value="1"/>
</dbReference>
<evidence type="ECO:0000259" key="13">
    <source>
        <dbReference type="SMART" id="SM00475"/>
    </source>
</evidence>
<dbReference type="GO" id="GO:0006302">
    <property type="term" value="P:double-strand break repair"/>
    <property type="evidence" value="ECO:0007669"/>
    <property type="project" value="TreeGrafter"/>
</dbReference>
<dbReference type="AlphaFoldDB" id="C8X5I9"/>
<comment type="similarity">
    <text evidence="1">Belongs to the DNA polymerase type-A family.</text>
</comment>
<keyword evidence="7" id="KW-0227">DNA damage</keyword>
<dbReference type="PRINTS" id="PR00868">
    <property type="entry name" value="DNAPOLI"/>
</dbReference>
<dbReference type="InterPro" id="IPR036279">
    <property type="entry name" value="5-3_exonuclease_C_sf"/>
</dbReference>
<dbReference type="Gene3D" id="3.30.420.10">
    <property type="entry name" value="Ribonuclease H-like superfamily/Ribonuclease H"/>
    <property type="match status" value="1"/>
</dbReference>
<evidence type="ECO:0000256" key="3">
    <source>
        <dbReference type="ARBA" id="ARBA00020311"/>
    </source>
</evidence>
<dbReference type="OrthoDB" id="9806424at2"/>
<dbReference type="InterPro" id="IPR008918">
    <property type="entry name" value="HhH2"/>
</dbReference>
<name>C8X5I9_DESRD</name>
<dbReference type="InterPro" id="IPR001098">
    <property type="entry name" value="DNA-dir_DNA_pol_A_palm_dom"/>
</dbReference>
<dbReference type="HOGENOM" id="CLU_004675_0_0_7"/>
<keyword evidence="16" id="KW-1185">Reference proteome</keyword>
<evidence type="ECO:0000256" key="9">
    <source>
        <dbReference type="ARBA" id="ARBA00023125"/>
    </source>
</evidence>
<evidence type="ECO:0000313" key="15">
    <source>
        <dbReference type="EMBL" id="ACV69686.1"/>
    </source>
</evidence>
<evidence type="ECO:0000256" key="11">
    <source>
        <dbReference type="ARBA" id="ARBA00049244"/>
    </source>
</evidence>
<dbReference type="Gene3D" id="1.20.1060.10">
    <property type="entry name" value="Taq DNA Polymerase, Chain T, domain 4"/>
    <property type="match status" value="1"/>
</dbReference>
<accession>C8X5I9</accession>
<dbReference type="Pfam" id="PF00476">
    <property type="entry name" value="DNA_pol_A"/>
    <property type="match status" value="1"/>
</dbReference>
<feature type="domain" description="5'-3' exonuclease" evidence="13">
    <location>
        <begin position="13"/>
        <end position="268"/>
    </location>
</feature>
<gene>
    <name evidence="15" type="ordered locus">Dret_2404</name>
</gene>
<evidence type="ECO:0000259" key="14">
    <source>
        <dbReference type="SMART" id="SM00482"/>
    </source>
</evidence>
<dbReference type="CDD" id="cd08637">
    <property type="entry name" value="DNA_pol_A_pol_I_C"/>
    <property type="match status" value="1"/>
</dbReference>
<keyword evidence="4 15" id="KW-0808">Transferase</keyword>
<dbReference type="InterPro" id="IPR019760">
    <property type="entry name" value="DNA-dir_DNA_pol_A_CS"/>
</dbReference>
<dbReference type="PROSITE" id="PS00447">
    <property type="entry name" value="DNA_POLYMERASE_A"/>
    <property type="match status" value="1"/>
</dbReference>
<evidence type="ECO:0000256" key="2">
    <source>
        <dbReference type="ARBA" id="ARBA00012417"/>
    </source>
</evidence>
<dbReference type="SMART" id="SM00482">
    <property type="entry name" value="POLAc"/>
    <property type="match status" value="1"/>
</dbReference>
<dbReference type="PANTHER" id="PTHR10133">
    <property type="entry name" value="DNA POLYMERASE I"/>
    <property type="match status" value="1"/>
</dbReference>
<keyword evidence="9" id="KW-0238">DNA-binding</keyword>
<dbReference type="GO" id="GO:0006261">
    <property type="term" value="P:DNA-templated DNA replication"/>
    <property type="evidence" value="ECO:0007669"/>
    <property type="project" value="InterPro"/>
</dbReference>
<dbReference type="FunFam" id="1.10.150.20:FF:000003">
    <property type="entry name" value="DNA polymerase I"/>
    <property type="match status" value="1"/>
</dbReference>
<dbReference type="Gene3D" id="3.40.50.1010">
    <property type="entry name" value="5'-nuclease"/>
    <property type="match status" value="1"/>
</dbReference>
<dbReference type="EMBL" id="CP001734">
    <property type="protein sequence ID" value="ACV69686.1"/>
    <property type="molecule type" value="Genomic_DNA"/>
</dbReference>
<feature type="coiled-coil region" evidence="12">
    <location>
        <begin position="467"/>
        <end position="494"/>
    </location>
</feature>
<dbReference type="InterPro" id="IPR036397">
    <property type="entry name" value="RNaseH_sf"/>
</dbReference>
<evidence type="ECO:0000256" key="7">
    <source>
        <dbReference type="ARBA" id="ARBA00022763"/>
    </source>
</evidence>
<evidence type="ECO:0000256" key="6">
    <source>
        <dbReference type="ARBA" id="ARBA00022705"/>
    </source>
</evidence>
<dbReference type="STRING" id="485915.Dret_2404"/>
<keyword evidence="8" id="KW-0239">DNA-directed DNA polymerase</keyword>
<evidence type="ECO:0000313" key="16">
    <source>
        <dbReference type="Proteomes" id="UP000001052"/>
    </source>
</evidence>
<reference evidence="16" key="1">
    <citation type="submission" date="2009-09" db="EMBL/GenBank/DDBJ databases">
        <title>The complete chromosome of Desulfohalobium retbaense DSM 5692.</title>
        <authorList>
            <consortium name="US DOE Joint Genome Institute (JGI-PGF)"/>
            <person name="Lucas S."/>
            <person name="Copeland A."/>
            <person name="Lapidus A."/>
            <person name="Glavina del Rio T."/>
            <person name="Dalin E."/>
            <person name="Tice H."/>
            <person name="Bruce D."/>
            <person name="Goodwin L."/>
            <person name="Pitluck S."/>
            <person name="Kyrpides N."/>
            <person name="Mavromatis K."/>
            <person name="Ivanova N."/>
            <person name="Mikhailova N."/>
            <person name="Munk A.C."/>
            <person name="Brettin T."/>
            <person name="Detter J.C."/>
            <person name="Han C."/>
            <person name="Tapia R."/>
            <person name="Larimer F."/>
            <person name="Land M."/>
            <person name="Hauser L."/>
            <person name="Markowitz V."/>
            <person name="Cheng J.-F."/>
            <person name="Hugenholtz P."/>
            <person name="Woyke T."/>
            <person name="Wu D."/>
            <person name="Spring S."/>
            <person name="Klenk H.-P."/>
            <person name="Eisen J.A."/>
        </authorList>
    </citation>
    <scope>NUCLEOTIDE SEQUENCE [LARGE SCALE GENOMIC DNA]</scope>
    <source>
        <strain evidence="16">DSM 5692</strain>
    </source>
</reference>
<dbReference type="RefSeq" id="WP_015752820.1">
    <property type="nucleotide sequence ID" value="NC_013223.1"/>
</dbReference>
<dbReference type="GO" id="GO:0008409">
    <property type="term" value="F:5'-3' exonuclease activity"/>
    <property type="evidence" value="ECO:0007669"/>
    <property type="project" value="InterPro"/>
</dbReference>
<dbReference type="SMART" id="SM00279">
    <property type="entry name" value="HhH2"/>
    <property type="match status" value="1"/>
</dbReference>
<dbReference type="GO" id="GO:0003677">
    <property type="term" value="F:DNA binding"/>
    <property type="evidence" value="ECO:0007669"/>
    <property type="project" value="UniProtKB-KW"/>
</dbReference>
<dbReference type="InterPro" id="IPR002298">
    <property type="entry name" value="DNA_polymerase_A"/>
</dbReference>
<dbReference type="KEGG" id="drt:Dret_2404"/>
<dbReference type="Pfam" id="PF02739">
    <property type="entry name" value="5_3_exonuc_N"/>
    <property type="match status" value="1"/>
</dbReference>
<evidence type="ECO:0000256" key="8">
    <source>
        <dbReference type="ARBA" id="ARBA00022932"/>
    </source>
</evidence>
<feature type="domain" description="DNA-directed DNA polymerase family A palm" evidence="14">
    <location>
        <begin position="603"/>
        <end position="809"/>
    </location>
</feature>
<keyword evidence="6" id="KW-0235">DNA replication</keyword>
<dbReference type="InterPro" id="IPR029060">
    <property type="entry name" value="PIN-like_dom_sf"/>
</dbReference>
<sequence length="845" mass="94933">MTPVKSRMGWDTEPLYLIDGSAYLYKAFYAYPDLQRSDGFPTNALYILTRLLLKLLQEEQPVYAAFFLDGKGPTFRHELLPSYKGHRPRMPEDLAAQIGPLKTLLDALGLPNEVPEGLEADDMIACLSRRFRDQRPIVIIGGDKDLNQCLAPQVCVWDPSGKQEKLVTADSFAKQFGFAPTIWPDYQALVGDSSDNIPGVPGVGPKTAEKWLKRFPGLETLRDNRERLSVKEQEKLVPHLDDIFTYRQLTRLRTDCCAERDLDGFAVQGQDTGALRSFLQEYEFRSLLRDHFREEGAAKQETNARIAASTTEIDPDSLAACEVGLYPDGESFVLALAGKEYRPDWDIEHWVDHLSRAERVYLPSLKDLLVADSAWEGLPYARCFDLSLGAYLLDPEQRSYSWDKIRQRHQNQLETHPDNNALSIMETGRILRRELANSELLSLMQDIELPLVGVLVRMEKRGLAIDLEAFRRFLDEVQEELDGLTHEIYDLAGQEFNLRSSQQMAQVLFGDLELPTGRKTPGGVPSTSSQVLEGLRNVHPIIPKILRFRTLEKLRSTYLEPLPQKVDDTSRLHTHFNQLATATGRLSSSGPNLQNIPIRGEFGPRMRQCFVAPEGSRLVAADYSQIELRVLAHLSQDPTLLEAFTQGEDIHSRTAAVIMDIADEHVDSEARRQAKTINFGLLYGMGPQKLSRELGISLNEAKTFIQRYFDRLQGVSAFYERIEDAAKQHGYVTTWAGRRRLLPDINSRNANLAQQARRMAVNTVVQGSAADIIKMAMIEADGDTELADAGARLTLQVHDELLLEVPREAAETAGKRLAAIMASVADMDVPLAVDWGVGTNWAEAH</sequence>
<dbReference type="CDD" id="cd09898">
    <property type="entry name" value="H3TH_53EXO"/>
    <property type="match status" value="1"/>
</dbReference>
<dbReference type="EC" id="2.7.7.7" evidence="2"/>
<keyword evidence="12" id="KW-0175">Coiled coil</keyword>
<dbReference type="eggNOG" id="COG0258">
    <property type="taxonomic scope" value="Bacteria"/>
</dbReference>
<dbReference type="SMART" id="SM00475">
    <property type="entry name" value="53EXOc"/>
    <property type="match status" value="1"/>
</dbReference>
<dbReference type="Proteomes" id="UP000001052">
    <property type="component" value="Chromosome"/>
</dbReference>
<dbReference type="Gene3D" id="3.30.70.370">
    <property type="match status" value="1"/>
</dbReference>
<dbReference type="InterPro" id="IPR002421">
    <property type="entry name" value="5-3_exonuclease"/>
</dbReference>
<keyword evidence="10" id="KW-0234">DNA repair</keyword>
<dbReference type="Gene3D" id="1.10.150.20">
    <property type="entry name" value="5' to 3' exonuclease, C-terminal subdomain"/>
    <property type="match status" value="2"/>
</dbReference>
<dbReference type="FunFam" id="1.10.150.20:FF:000002">
    <property type="entry name" value="DNA polymerase I"/>
    <property type="match status" value="1"/>
</dbReference>
<evidence type="ECO:0000256" key="12">
    <source>
        <dbReference type="SAM" id="Coils"/>
    </source>
</evidence>
<dbReference type="InterPro" id="IPR020045">
    <property type="entry name" value="DNA_polI_H3TH"/>
</dbReference>
<dbReference type="SUPFAM" id="SSF47807">
    <property type="entry name" value="5' to 3' exonuclease, C-terminal subdomain"/>
    <property type="match status" value="1"/>
</dbReference>
<evidence type="ECO:0000256" key="5">
    <source>
        <dbReference type="ARBA" id="ARBA00022695"/>
    </source>
</evidence>
<keyword evidence="5 15" id="KW-0548">Nucleotidyltransferase</keyword>
<dbReference type="InterPro" id="IPR043502">
    <property type="entry name" value="DNA/RNA_pol_sf"/>
</dbReference>